<dbReference type="SUPFAM" id="SSF103088">
    <property type="entry name" value="OmpA-like"/>
    <property type="match status" value="1"/>
</dbReference>
<keyword evidence="5" id="KW-0998">Cell outer membrane</keyword>
<keyword evidence="3 8" id="KW-0472">Membrane</keyword>
<evidence type="ECO:0000256" key="9">
    <source>
        <dbReference type="SAM" id="MobiDB-lite"/>
    </source>
</evidence>
<dbReference type="EMBL" id="AP023213">
    <property type="protein sequence ID" value="BCG45536.1"/>
    <property type="molecule type" value="Genomic_DNA"/>
</dbReference>
<comment type="subcellular location">
    <subcellularLocation>
        <location evidence="1">Cell outer membrane</location>
    </subcellularLocation>
</comment>
<dbReference type="RefSeq" id="WP_185243930.1">
    <property type="nucleotide sequence ID" value="NZ_AP023213.1"/>
</dbReference>
<dbReference type="PANTHER" id="PTHR30329:SF21">
    <property type="entry name" value="LIPOPROTEIN YIAD-RELATED"/>
    <property type="match status" value="1"/>
</dbReference>
<protein>
    <recommendedName>
        <fullName evidence="7">Peptidoglycan-associated protein</fullName>
    </recommendedName>
</protein>
<dbReference type="InterPro" id="IPR039001">
    <property type="entry name" value="Pal"/>
</dbReference>
<gene>
    <name evidence="7" type="primary">pal</name>
    <name evidence="11" type="ORF">GEOBRER4_n0293</name>
</gene>
<dbReference type="PANTHER" id="PTHR30329">
    <property type="entry name" value="STATOR ELEMENT OF FLAGELLAR MOTOR COMPLEX"/>
    <property type="match status" value="1"/>
</dbReference>
<dbReference type="InterPro" id="IPR006665">
    <property type="entry name" value="OmpA-like"/>
</dbReference>
<evidence type="ECO:0000259" key="10">
    <source>
        <dbReference type="PROSITE" id="PS51123"/>
    </source>
</evidence>
<evidence type="ECO:0000256" key="3">
    <source>
        <dbReference type="ARBA" id="ARBA00023136"/>
    </source>
</evidence>
<keyword evidence="6 11" id="KW-0449">Lipoprotein</keyword>
<dbReference type="PROSITE" id="PS51123">
    <property type="entry name" value="OMPA_2"/>
    <property type="match status" value="1"/>
</dbReference>
<reference evidence="11 12" key="1">
    <citation type="submission" date="2020-06" db="EMBL/GenBank/DDBJ databases">
        <title>Interaction of electrochemicaly active bacteria, Geobacter bremensis R4 on different carbon anode.</title>
        <authorList>
            <person name="Meng L."/>
            <person name="Yoshida N."/>
        </authorList>
    </citation>
    <scope>NUCLEOTIDE SEQUENCE [LARGE SCALE GENOMIC DNA]</scope>
    <source>
        <strain evidence="11 12">R4</strain>
    </source>
</reference>
<evidence type="ECO:0000256" key="8">
    <source>
        <dbReference type="PROSITE-ProRule" id="PRU00473"/>
    </source>
</evidence>
<evidence type="ECO:0000313" key="12">
    <source>
        <dbReference type="Proteomes" id="UP000515472"/>
    </source>
</evidence>
<evidence type="ECO:0000313" key="11">
    <source>
        <dbReference type="EMBL" id="BCG45536.1"/>
    </source>
</evidence>
<comment type="similarity">
    <text evidence="7">Belongs to the Pal lipoprotein family.</text>
</comment>
<dbReference type="Pfam" id="PF00691">
    <property type="entry name" value="OmpA"/>
    <property type="match status" value="1"/>
</dbReference>
<dbReference type="InterPro" id="IPR006664">
    <property type="entry name" value="OMP_bac"/>
</dbReference>
<dbReference type="AlphaFoldDB" id="A0A6S6M018"/>
<accession>A0A6S6M018</accession>
<evidence type="ECO:0000256" key="4">
    <source>
        <dbReference type="ARBA" id="ARBA00023139"/>
    </source>
</evidence>
<name>A0A6S6M018_9BACT</name>
<dbReference type="HAMAP" id="MF_02204">
    <property type="entry name" value="Pal"/>
    <property type="match status" value="1"/>
</dbReference>
<dbReference type="GO" id="GO:0009279">
    <property type="term" value="C:cell outer membrane"/>
    <property type="evidence" value="ECO:0007669"/>
    <property type="project" value="UniProtKB-SubCell"/>
</dbReference>
<dbReference type="InterPro" id="IPR036737">
    <property type="entry name" value="OmpA-like_sf"/>
</dbReference>
<keyword evidence="2" id="KW-0732">Signal</keyword>
<dbReference type="Gene3D" id="3.30.1330.60">
    <property type="entry name" value="OmpA-like domain"/>
    <property type="match status" value="1"/>
</dbReference>
<sequence>MNTNKTNMKFLVPVLCAGMFIYGGCAKQQSVKLDQPIAQSATTAAAAAATEKPAAKAATAEPATAPLAASAISSGSIPPQSQPQQAAPQAGASQTSALEAIYFDFDSTVLSDTARATLAANLEKLKAAPKAALRIEGHSDERGSDDYNLALSERRAQSAKKYLQALGFPAEKLSVLGYGEERPAVKGEGEEIWAKNRRDEFVIAR</sequence>
<evidence type="ECO:0000256" key="5">
    <source>
        <dbReference type="ARBA" id="ARBA00023237"/>
    </source>
</evidence>
<evidence type="ECO:0000256" key="1">
    <source>
        <dbReference type="ARBA" id="ARBA00004442"/>
    </source>
</evidence>
<feature type="region of interest" description="Disordered" evidence="9">
    <location>
        <begin position="70"/>
        <end position="91"/>
    </location>
</feature>
<evidence type="ECO:0000256" key="6">
    <source>
        <dbReference type="ARBA" id="ARBA00023288"/>
    </source>
</evidence>
<dbReference type="InterPro" id="IPR050330">
    <property type="entry name" value="Bact_OuterMem_StrucFunc"/>
</dbReference>
<dbReference type="PRINTS" id="PR01021">
    <property type="entry name" value="OMPADOMAIN"/>
</dbReference>
<keyword evidence="12" id="KW-1185">Reference proteome</keyword>
<dbReference type="Proteomes" id="UP000515472">
    <property type="component" value="Chromosome"/>
</dbReference>
<dbReference type="CDD" id="cd07185">
    <property type="entry name" value="OmpA_C-like"/>
    <property type="match status" value="1"/>
</dbReference>
<feature type="domain" description="OmpA-like" evidence="10">
    <location>
        <begin position="90"/>
        <end position="205"/>
    </location>
</feature>
<evidence type="ECO:0000256" key="7">
    <source>
        <dbReference type="HAMAP-Rule" id="MF_02204"/>
    </source>
</evidence>
<organism evidence="11 12">
    <name type="scientific">Citrifermentans bremense</name>
    <dbReference type="NCBI Taxonomy" id="60035"/>
    <lineage>
        <taxon>Bacteria</taxon>
        <taxon>Pseudomonadati</taxon>
        <taxon>Thermodesulfobacteriota</taxon>
        <taxon>Desulfuromonadia</taxon>
        <taxon>Geobacterales</taxon>
        <taxon>Geobacteraceae</taxon>
        <taxon>Citrifermentans</taxon>
    </lineage>
</organism>
<dbReference type="KEGG" id="gbn:GEOBRER4_02860"/>
<dbReference type="GO" id="GO:0051301">
    <property type="term" value="P:cell division"/>
    <property type="evidence" value="ECO:0007669"/>
    <property type="project" value="InterPro"/>
</dbReference>
<proteinExistence type="inferred from homology"/>
<evidence type="ECO:0000256" key="2">
    <source>
        <dbReference type="ARBA" id="ARBA00022729"/>
    </source>
</evidence>
<keyword evidence="4" id="KW-0564">Palmitate</keyword>